<dbReference type="GO" id="GO:0031462">
    <property type="term" value="C:Cul2-RING ubiquitin ligase complex"/>
    <property type="evidence" value="ECO:0007669"/>
    <property type="project" value="TreeGrafter"/>
</dbReference>
<evidence type="ECO:0000259" key="3">
    <source>
        <dbReference type="Pfam" id="PF22964"/>
    </source>
</evidence>
<organism evidence="4">
    <name type="scientific">Darwinula stevensoni</name>
    <dbReference type="NCBI Taxonomy" id="69355"/>
    <lineage>
        <taxon>Eukaryota</taxon>
        <taxon>Metazoa</taxon>
        <taxon>Ecdysozoa</taxon>
        <taxon>Arthropoda</taxon>
        <taxon>Crustacea</taxon>
        <taxon>Oligostraca</taxon>
        <taxon>Ostracoda</taxon>
        <taxon>Podocopa</taxon>
        <taxon>Podocopida</taxon>
        <taxon>Darwinulocopina</taxon>
        <taxon>Darwinuloidea</taxon>
        <taxon>Darwinulidae</taxon>
        <taxon>Darwinula</taxon>
    </lineage>
</organism>
<feature type="compositionally biased region" description="Low complexity" evidence="2">
    <location>
        <begin position="1317"/>
        <end position="1328"/>
    </location>
</feature>
<feature type="domain" description="Protein zer-1 homolog-like C-terminal" evidence="3">
    <location>
        <begin position="409"/>
        <end position="569"/>
    </location>
</feature>
<dbReference type="Pfam" id="PF22964">
    <property type="entry name" value="ZER1-like_2nd"/>
    <property type="match status" value="2"/>
</dbReference>
<keyword evidence="5" id="KW-1185">Reference proteome</keyword>
<feature type="region of interest" description="Disordered" evidence="2">
    <location>
        <begin position="1271"/>
        <end position="1328"/>
    </location>
</feature>
<dbReference type="InterPro" id="IPR055142">
    <property type="entry name" value="ZER1-like_C"/>
</dbReference>
<feature type="region of interest" description="Disordered" evidence="2">
    <location>
        <begin position="1219"/>
        <end position="1248"/>
    </location>
</feature>
<feature type="compositionally biased region" description="Basic and acidic residues" evidence="2">
    <location>
        <begin position="1290"/>
        <end position="1307"/>
    </location>
</feature>
<protein>
    <recommendedName>
        <fullName evidence="3">Protein zer-1 homolog-like C-terminal domain-containing protein</fullName>
    </recommendedName>
</protein>
<dbReference type="SUPFAM" id="SSF52540">
    <property type="entry name" value="P-loop containing nucleoside triphosphate hydrolases"/>
    <property type="match status" value="2"/>
</dbReference>
<dbReference type="OrthoDB" id="5783533at2759"/>
<proteinExistence type="predicted"/>
<name>A0A7R8X3S8_9CRUS</name>
<evidence type="ECO:0000313" key="5">
    <source>
        <dbReference type="Proteomes" id="UP000677054"/>
    </source>
</evidence>
<dbReference type="InterPro" id="IPR011989">
    <property type="entry name" value="ARM-like"/>
</dbReference>
<dbReference type="Gene3D" id="1.25.10.10">
    <property type="entry name" value="Leucine-rich Repeat Variant"/>
    <property type="match status" value="1"/>
</dbReference>
<reference evidence="4" key="1">
    <citation type="submission" date="2020-11" db="EMBL/GenBank/DDBJ databases">
        <authorList>
            <person name="Tran Van P."/>
        </authorList>
    </citation>
    <scope>NUCLEOTIDE SEQUENCE</scope>
</reference>
<evidence type="ECO:0000256" key="2">
    <source>
        <dbReference type="SAM" id="MobiDB-lite"/>
    </source>
</evidence>
<dbReference type="InterPro" id="IPR027417">
    <property type="entry name" value="P-loop_NTPase"/>
</dbReference>
<dbReference type="SUPFAM" id="SSF48371">
    <property type="entry name" value="ARM repeat"/>
    <property type="match status" value="1"/>
</dbReference>
<feature type="domain" description="Protein zer-1 homolog-like C-terminal" evidence="3">
    <location>
        <begin position="180"/>
        <end position="371"/>
    </location>
</feature>
<dbReference type="EMBL" id="CAJPEV010000241">
    <property type="protein sequence ID" value="CAG0882850.1"/>
    <property type="molecule type" value="Genomic_DNA"/>
</dbReference>
<evidence type="ECO:0000256" key="1">
    <source>
        <dbReference type="ARBA" id="ARBA00022786"/>
    </source>
</evidence>
<accession>A0A7R8X3S8</accession>
<dbReference type="Proteomes" id="UP000677054">
    <property type="component" value="Unassembled WGS sequence"/>
</dbReference>
<dbReference type="PANTHER" id="PTHR12904:SF23">
    <property type="entry name" value="PROTEIN ZER-1 HOMOLOG"/>
    <property type="match status" value="1"/>
</dbReference>
<gene>
    <name evidence="4" type="ORF">DSTB1V02_LOCUS2232</name>
</gene>
<dbReference type="InterPro" id="IPR016024">
    <property type="entry name" value="ARM-type_fold"/>
</dbReference>
<dbReference type="PANTHER" id="PTHR12904">
    <property type="match status" value="1"/>
</dbReference>
<dbReference type="EMBL" id="LR899758">
    <property type="protein sequence ID" value="CAD7242261.1"/>
    <property type="molecule type" value="Genomic_DNA"/>
</dbReference>
<evidence type="ECO:0000313" key="4">
    <source>
        <dbReference type="EMBL" id="CAD7242261.1"/>
    </source>
</evidence>
<dbReference type="Gene3D" id="3.40.50.300">
    <property type="entry name" value="P-loop containing nucleotide triphosphate hydrolases"/>
    <property type="match status" value="2"/>
</dbReference>
<keyword evidence="1" id="KW-0833">Ubl conjugation pathway</keyword>
<dbReference type="InterPro" id="IPR051341">
    <property type="entry name" value="Zyg-11_UBL_adapter"/>
</dbReference>
<sequence>MDRKEDGKEQIKMAMTTRCDGTLTNSRSLEEELLSEAEKSLKRPSALIGVLRALTAVLRFDTFGYLKRAVEVICNAMNFHSDNVKIHIAGRQRRWKGADQDGHDNEVRENPIFTSSEKNLRCDGPLTNSRSLEEELLSEAEKSLKRPSALIGVLRALTAVLRFDTFGYLKRAVEVICTAMNFHSDNVKIHIAGSAALLHMAELKSTELDVEAKKQILDALLASITRHRGQPEIMQNVFNAITQFEEDGRLLEYETVAQVLLSVIGALMEAGVKEESGLSKDENVCLYLGCLTLLQMCGGAERTCKERLGELGVMSAMINVIQLALSGKCLDAVMHHAWSALASLTDETPINSQRFLELQGMECFMACLPIYLFGIHFVLRCETSCEPSTPIPVKALRGKEDLLSIGIVAVGNVVEVPALRPQLLKPEYVNAFAKLLDSKIQGIEVSDEATRFLVNLLSDGEKAWTIEKPTRNEILDHLVAVLDSRDLSTRRNVKVTSFEPCFRLLRCDHVPQAQYWAIWSMANFIAHSPAEYCKLVDKDEDLELIQRLGQDQTIYPRIPELADVVMVNCVMQRSAAEEGQAEEVSEEVQNISTDPPPQKLFLKRKKAPVMLNIVKIYPNWENETRFFPPEVNLKQWLDEAKNSHEKMVRSLYWMLHRFGKHSGQPMYAGYRIGFELKQRYLPDASKSSMHGEHEIMVIYRKMGIITIRVTEATVETIGSCVEEARQELNKETAEYCKLVDKDEDLELIQRLGQDQTIYPRIPELADVVMVNCVMQRSAAEEGQAEEVSEEVQNISTDPPPQKLFLKRKKAPVMLNIVKIYPNWENETRFFPPEVNLKQWLDEAQNSHEKMVRSLYWMLHRFGKHSGQPMYAGYRIGFELKQRYLPDASKSSMHGEHEIMVIYRKMGIITIRVTEATVETIGSCVEEARQELNKEKATVETIGSCVEEARQELNKESEHLGELIKENEVEMVTMNNAMTSGLDEEELGLASFPVHHRIMAVCGVTEDAFTASGASPHAKVLFQKDWESLTAFERWWEANISSPSKIPSKTAAAPGVLKPFKLSSETYLHLLAIFIDPLREKLFHIPPASQGPKQMVMTSDQRKALDGLRSGDVSIIVGAAGTGKTFILREKIRSIVEGWFTTYSSVGHMKEKVLFVCSSPGLYAHLKSTIPDLLMKSVMSIIRQHEKYAAETEEGMRKLLKDKVVISTFDALVGREGKEKPIITTSLEPHRRANESEPQIKPTEPSRPSPAEFFQAFRGLFKLYLQVFGEQTNETGKEGVEERNETEESDSERQKRDATAEGEERGEGKQGTQLVEVGSQPGSSSGSWTSEMMEYVGMMVNSLPEGDRLRDFFKPILLLMKRILKPADRNKGASEEDIENLKRMLGSVEPTFRHVFIDEAEELYLRYKDVWLDVLRAHHDRHESGYFCFAFDPMYHDLQIPKDSSFYGMLSKEATVETIGSCVEEARQELNKESEHLGELMKENEVEMVTLNNAMNSGLDEEELGLASFPVHHRIMAVCGVTEDAFTASGASPHAKVLFQKDWESLTAFERWWEANISSPSKIPSKTPAAPGVLKPFKLSPETYLHLLAIFIDPLREKLFHIPPASQGPKQMVMTSDQRKALDELRSGDVSIIVGAAGTGKTFILREKIRSIVEGWFTTYSSVGHMKEKKEKQTSSGPEIRVDFS</sequence>